<feature type="transmembrane region" description="Helical" evidence="1">
    <location>
        <begin position="123"/>
        <end position="142"/>
    </location>
</feature>
<dbReference type="EMBL" id="MK500334">
    <property type="protein sequence ID" value="QBK86339.1"/>
    <property type="molecule type" value="Genomic_DNA"/>
</dbReference>
<accession>A0A481YTC6</accession>
<gene>
    <name evidence="2" type="ORF">LCMAC102_01340</name>
</gene>
<name>A0A481YTC6_9VIRU</name>
<proteinExistence type="predicted"/>
<evidence type="ECO:0000256" key="1">
    <source>
        <dbReference type="SAM" id="Phobius"/>
    </source>
</evidence>
<evidence type="ECO:0000313" key="2">
    <source>
        <dbReference type="EMBL" id="QBK86339.1"/>
    </source>
</evidence>
<organism evidence="2">
    <name type="scientific">Marseillevirus LCMAC102</name>
    <dbReference type="NCBI Taxonomy" id="2506603"/>
    <lineage>
        <taxon>Viruses</taxon>
        <taxon>Varidnaviria</taxon>
        <taxon>Bamfordvirae</taxon>
        <taxon>Nucleocytoviricota</taxon>
        <taxon>Megaviricetes</taxon>
        <taxon>Pimascovirales</taxon>
        <taxon>Pimascovirales incertae sedis</taxon>
        <taxon>Marseilleviridae</taxon>
    </lineage>
</organism>
<keyword evidence="1" id="KW-0472">Membrane</keyword>
<sequence>MNTQTVQIINSSPNILIYVVLNPPEDANVPSSQSEMTLVHPDSATKIAVRDGTMNLFVWTNPTNDPMWTGIIPTKIRKPISIFPETKDVHYNGISLPSGFSPVTDPSGPGFEHQIKNSKSIRWMLLAIIIVFIIVLLGVWYWRN</sequence>
<keyword evidence="1" id="KW-1133">Transmembrane helix</keyword>
<keyword evidence="1" id="KW-0812">Transmembrane</keyword>
<protein>
    <submittedName>
        <fullName evidence="2">Uncharacterized protein</fullName>
    </submittedName>
</protein>
<reference evidence="2" key="1">
    <citation type="journal article" date="2019" name="MBio">
        <title>Virus Genomes from Deep Sea Sediments Expand the Ocean Megavirome and Support Independent Origins of Viral Gigantism.</title>
        <authorList>
            <person name="Backstrom D."/>
            <person name="Yutin N."/>
            <person name="Jorgensen S.L."/>
            <person name="Dharamshi J."/>
            <person name="Homa F."/>
            <person name="Zaremba-Niedwiedzka K."/>
            <person name="Spang A."/>
            <person name="Wolf Y.I."/>
            <person name="Koonin E.V."/>
            <person name="Ettema T.J."/>
        </authorList>
    </citation>
    <scope>NUCLEOTIDE SEQUENCE</scope>
</reference>